<comment type="caution">
    <text evidence="3">The sequence shown here is derived from an EMBL/GenBank/DDBJ whole genome shotgun (WGS) entry which is preliminary data.</text>
</comment>
<proteinExistence type="predicted"/>
<accession>A0A010ZMJ4</accession>
<feature type="region of interest" description="Disordered" evidence="1">
    <location>
        <begin position="428"/>
        <end position="453"/>
    </location>
</feature>
<organism evidence="3 4">
    <name type="scientific">Cryptosporangium arvum DSM 44712</name>
    <dbReference type="NCBI Taxonomy" id="927661"/>
    <lineage>
        <taxon>Bacteria</taxon>
        <taxon>Bacillati</taxon>
        <taxon>Actinomycetota</taxon>
        <taxon>Actinomycetes</taxon>
        <taxon>Cryptosporangiales</taxon>
        <taxon>Cryptosporangiaceae</taxon>
        <taxon>Cryptosporangium</taxon>
    </lineage>
</organism>
<dbReference type="SUPFAM" id="SSF53756">
    <property type="entry name" value="UDP-Glycosyltransferase/glycogen phosphorylase"/>
    <property type="match status" value="1"/>
</dbReference>
<dbReference type="GO" id="GO:0017000">
    <property type="term" value="P:antibiotic biosynthetic process"/>
    <property type="evidence" value="ECO:0007669"/>
    <property type="project" value="UniProtKB-ARBA"/>
</dbReference>
<keyword evidence="4" id="KW-1185">Reference proteome</keyword>
<keyword evidence="3" id="KW-0808">Transferase</keyword>
<dbReference type="AlphaFoldDB" id="A0A010ZMJ4"/>
<gene>
    <name evidence="3" type="ORF">CryarDRAFT_0946</name>
</gene>
<name>A0A010ZMJ4_9ACTN</name>
<dbReference type="HOGENOM" id="CLU_627153_0_0_11"/>
<dbReference type="PANTHER" id="PTHR48050:SF13">
    <property type="entry name" value="STEROL 3-BETA-GLUCOSYLTRANSFERASE UGT80A2"/>
    <property type="match status" value="1"/>
</dbReference>
<dbReference type="Gene3D" id="3.40.50.2000">
    <property type="entry name" value="Glycogen Phosphorylase B"/>
    <property type="match status" value="2"/>
</dbReference>
<dbReference type="RefSeq" id="WP_035848670.1">
    <property type="nucleotide sequence ID" value="NZ_KK073874.1"/>
</dbReference>
<reference evidence="3 4" key="1">
    <citation type="submission" date="2013-07" db="EMBL/GenBank/DDBJ databases">
        <authorList>
            <consortium name="DOE Joint Genome Institute"/>
            <person name="Eisen J."/>
            <person name="Huntemann M."/>
            <person name="Han J."/>
            <person name="Chen A."/>
            <person name="Kyrpides N."/>
            <person name="Mavromatis K."/>
            <person name="Markowitz V."/>
            <person name="Palaniappan K."/>
            <person name="Ivanova N."/>
            <person name="Schaumberg A."/>
            <person name="Pati A."/>
            <person name="Liolios K."/>
            <person name="Nordberg H.P."/>
            <person name="Cantor M.N."/>
            <person name="Hua S.X."/>
            <person name="Woyke T."/>
        </authorList>
    </citation>
    <scope>NUCLEOTIDE SEQUENCE [LARGE SCALE GENOMIC DNA]</scope>
    <source>
        <strain evidence="3 4">DSM 44712</strain>
    </source>
</reference>
<dbReference type="GO" id="GO:0008194">
    <property type="term" value="F:UDP-glycosyltransferase activity"/>
    <property type="evidence" value="ECO:0007669"/>
    <property type="project" value="InterPro"/>
</dbReference>
<dbReference type="InterPro" id="IPR010610">
    <property type="entry name" value="EryCIII-like_C"/>
</dbReference>
<dbReference type="PANTHER" id="PTHR48050">
    <property type="entry name" value="STEROL 3-BETA-GLUCOSYLTRANSFERASE"/>
    <property type="match status" value="1"/>
</dbReference>
<sequence>MICLLPHCGYLSETSRMLELRRALRARGADVRVATHGGTYEHLLDPGYDLIGPPMSAERAAAFVRDGVGLGSPDQSMYSDDELRAYVRAEVDYFRRHDVTTVVTGFTLTTLLSSRVAGVRLVTEHAGSFVPPLFEHGLVPPPAERLARWQRAMPGSVVRRRYGRTVPGLPFYCAGFNRVAAELGVPGVPGLAALLLGDLTLVPEIPEVLGLPAAAVDGWVPGPMYRPETRLRCTGPLFARLEQPVPDEVQRFLDAPGPLVYVAITSSGVGLVRSVLEALAPLAVKVLVAATVHDRTALADVTGTAKFLVAGVLPSHRIMPRADLAVTAGGQGSVQTAMASGTPLLGIPLQPEQLLNVALVERLGAARSVPSGQATVSRLRRVARRMLGDPSYRRAAERIHDRYADVDGAALAAEAILDGEAIVPRAGASGAGASGAGASRAGGRESEKWGGDA</sequence>
<feature type="domain" description="Erythromycin biosynthesis protein CIII-like C-terminal" evidence="2">
    <location>
        <begin position="274"/>
        <end position="402"/>
    </location>
</feature>
<feature type="compositionally biased region" description="Basic and acidic residues" evidence="1">
    <location>
        <begin position="442"/>
        <end position="453"/>
    </location>
</feature>
<dbReference type="InterPro" id="IPR050426">
    <property type="entry name" value="Glycosyltransferase_28"/>
</dbReference>
<evidence type="ECO:0000259" key="2">
    <source>
        <dbReference type="Pfam" id="PF06722"/>
    </source>
</evidence>
<evidence type="ECO:0000313" key="3">
    <source>
        <dbReference type="EMBL" id="EXG79894.1"/>
    </source>
</evidence>
<dbReference type="GO" id="GO:0016758">
    <property type="term" value="F:hexosyltransferase activity"/>
    <property type="evidence" value="ECO:0007669"/>
    <property type="project" value="UniProtKB-ARBA"/>
</dbReference>
<dbReference type="EMBL" id="JFBT01000001">
    <property type="protein sequence ID" value="EXG79894.1"/>
    <property type="molecule type" value="Genomic_DNA"/>
</dbReference>
<dbReference type="InterPro" id="IPR002213">
    <property type="entry name" value="UDP_glucos_trans"/>
</dbReference>
<dbReference type="PATRIC" id="fig|927661.3.peg.929"/>
<evidence type="ECO:0000313" key="4">
    <source>
        <dbReference type="Proteomes" id="UP000021053"/>
    </source>
</evidence>
<dbReference type="OrthoDB" id="3322410at2"/>
<dbReference type="Proteomes" id="UP000021053">
    <property type="component" value="Unassembled WGS sequence"/>
</dbReference>
<dbReference type="CDD" id="cd03784">
    <property type="entry name" value="GT1_Gtf-like"/>
    <property type="match status" value="1"/>
</dbReference>
<dbReference type="Pfam" id="PF06722">
    <property type="entry name" value="EryCIII-like_C"/>
    <property type="match status" value="1"/>
</dbReference>
<protein>
    <submittedName>
        <fullName evidence="3">Glycosyl transferase, UDP-glucuronosyltransferase</fullName>
    </submittedName>
</protein>
<evidence type="ECO:0000256" key="1">
    <source>
        <dbReference type="SAM" id="MobiDB-lite"/>
    </source>
</evidence>